<dbReference type="RefSeq" id="WP_092688897.1">
    <property type="nucleotide sequence ID" value="NZ_FNBK01000003.1"/>
</dbReference>
<reference evidence="2" key="1">
    <citation type="submission" date="2016-10" db="EMBL/GenBank/DDBJ databases">
        <authorList>
            <person name="Varghese N."/>
            <person name="Submissions S."/>
        </authorList>
    </citation>
    <scope>NUCLEOTIDE SEQUENCE [LARGE SCALE GENOMIC DNA]</scope>
    <source>
        <strain evidence="2">IBRC-M 10760</strain>
    </source>
</reference>
<dbReference type="STRING" id="660518.SAMN05216218_103182"/>
<sequence>MTSSSTTDPEVHTERLFVGFGSDSPDCDRLTVFAETTVGLCGTPAEVAVIGSSHYVYAPDLGFREIISCKSLSHDAVAELPLPEGEDRRLRYAGESVIAETAVAIRDIDTYPGGHDFELAHEFEPDAYTAIAVDGDGYETYHTYPEHGCLVYSRTDLQRTDDATDADSPVDQR</sequence>
<proteinExistence type="predicted"/>
<evidence type="ECO:0000313" key="2">
    <source>
        <dbReference type="Proteomes" id="UP000199076"/>
    </source>
</evidence>
<dbReference type="EMBL" id="FNBK01000003">
    <property type="protein sequence ID" value="SDF04654.1"/>
    <property type="molecule type" value="Genomic_DNA"/>
</dbReference>
<dbReference type="OrthoDB" id="183583at2157"/>
<accession>A0A1G7HWV1</accession>
<dbReference type="Proteomes" id="UP000199076">
    <property type="component" value="Unassembled WGS sequence"/>
</dbReference>
<dbReference type="InterPro" id="IPR024486">
    <property type="entry name" value="DUF2617"/>
</dbReference>
<dbReference type="AlphaFoldDB" id="A0A1G7HWV1"/>
<keyword evidence="2" id="KW-1185">Reference proteome</keyword>
<dbReference type="Pfam" id="PF10936">
    <property type="entry name" value="DUF2617"/>
    <property type="match status" value="1"/>
</dbReference>
<name>A0A1G7HWV1_9EURY</name>
<gene>
    <name evidence="1" type="ORF">SAMN05216218_103182</name>
</gene>
<protein>
    <submittedName>
        <fullName evidence="1">Uncharacterized protein</fullName>
    </submittedName>
</protein>
<organism evidence="1 2">
    <name type="scientific">Halorientalis regularis</name>
    <dbReference type="NCBI Taxonomy" id="660518"/>
    <lineage>
        <taxon>Archaea</taxon>
        <taxon>Methanobacteriati</taxon>
        <taxon>Methanobacteriota</taxon>
        <taxon>Stenosarchaea group</taxon>
        <taxon>Halobacteria</taxon>
        <taxon>Halobacteriales</taxon>
        <taxon>Haloarculaceae</taxon>
        <taxon>Halorientalis</taxon>
    </lineage>
</organism>
<evidence type="ECO:0000313" key="1">
    <source>
        <dbReference type="EMBL" id="SDF04654.1"/>
    </source>
</evidence>